<accession>A0ABZ2PGD2</accession>
<sequence>MYLDRRRWAATAVSMACAATIVTGCNGVGGPSDCEIADEIDSSISPLQRELQDDALSGYEDPIEYRRHIANLYEQIGDNITASVPRMDEGEVKDAAASLAGSYTALGESIEHDISATGGHSADIARGNDLLDALARSTADYRAQCD</sequence>
<evidence type="ECO:0000313" key="1">
    <source>
        <dbReference type="EMBL" id="WXG68155.1"/>
    </source>
</evidence>
<dbReference type="Proteomes" id="UP001432000">
    <property type="component" value="Chromosome"/>
</dbReference>
<dbReference type="EMBL" id="CP147846">
    <property type="protein sequence ID" value="WXG68155.1"/>
    <property type="molecule type" value="Genomic_DNA"/>
</dbReference>
<evidence type="ECO:0000313" key="2">
    <source>
        <dbReference type="Proteomes" id="UP001432000"/>
    </source>
</evidence>
<dbReference type="RefSeq" id="WP_338888170.1">
    <property type="nucleotide sequence ID" value="NZ_CP147846.1"/>
</dbReference>
<proteinExistence type="predicted"/>
<dbReference type="PROSITE" id="PS51257">
    <property type="entry name" value="PROKAR_LIPOPROTEIN"/>
    <property type="match status" value="1"/>
</dbReference>
<protein>
    <recommendedName>
        <fullName evidence="3">Lipoprotein</fullName>
    </recommendedName>
</protein>
<name>A0ABZ2PGD2_9NOCA</name>
<organism evidence="1 2">
    <name type="scientific">Rhodococcus sovatensis</name>
    <dbReference type="NCBI Taxonomy" id="1805840"/>
    <lineage>
        <taxon>Bacteria</taxon>
        <taxon>Bacillati</taxon>
        <taxon>Actinomycetota</taxon>
        <taxon>Actinomycetes</taxon>
        <taxon>Mycobacteriales</taxon>
        <taxon>Nocardiaceae</taxon>
        <taxon>Rhodococcus</taxon>
    </lineage>
</organism>
<evidence type="ECO:0008006" key="3">
    <source>
        <dbReference type="Google" id="ProtNLM"/>
    </source>
</evidence>
<keyword evidence="2" id="KW-1185">Reference proteome</keyword>
<gene>
    <name evidence="1" type="ORF">WDS16_23585</name>
</gene>
<reference evidence="1 2" key="1">
    <citation type="submission" date="2024-03" db="EMBL/GenBank/DDBJ databases">
        <title>Natural products discovery in diverse microorganisms through a two-stage MS feature dereplication strategy.</title>
        <authorList>
            <person name="Zhang R."/>
        </authorList>
    </citation>
    <scope>NUCLEOTIDE SEQUENCE [LARGE SCALE GENOMIC DNA]</scope>
    <source>
        <strain evidence="1 2">18930</strain>
    </source>
</reference>